<evidence type="ECO:0000313" key="4">
    <source>
        <dbReference type="EMBL" id="OJI93117.1"/>
    </source>
</evidence>
<organism evidence="4 5">
    <name type="scientific">Planktotalea frisia</name>
    <dbReference type="NCBI Taxonomy" id="696762"/>
    <lineage>
        <taxon>Bacteria</taxon>
        <taxon>Pseudomonadati</taxon>
        <taxon>Pseudomonadota</taxon>
        <taxon>Alphaproteobacteria</taxon>
        <taxon>Rhodobacterales</taxon>
        <taxon>Paracoccaceae</taxon>
        <taxon>Planktotalea</taxon>
    </lineage>
</organism>
<evidence type="ECO:0000256" key="3">
    <source>
        <dbReference type="SAM" id="Phobius"/>
    </source>
</evidence>
<protein>
    <recommendedName>
        <fullName evidence="2">Ribosomal silencing factor RsfS</fullName>
    </recommendedName>
</protein>
<dbReference type="InterPro" id="IPR043519">
    <property type="entry name" value="NT_sf"/>
</dbReference>
<sequence length="206" mass="22534">MKKFGFWGSSGIVVIPLAFLPNVLHLKTSNTASQNAAPAQLEISHHQCYIIKTQHRGRIGVLMEDSVLSVNTDAATAADQGSATMTGPNDTSSDALLAFIMNSLEEDKAEDIVQIDLRGKSAIGDYMLVCSGRSTRQVVAISEKLQDKIKQDLGRASKLEGKGSGDWVLLDTGDIIVHVFRPEVREFYQIEKMWMGGEEPMPRPTS</sequence>
<dbReference type="GO" id="GO:0042256">
    <property type="term" value="P:cytosolic ribosome assembly"/>
    <property type="evidence" value="ECO:0007669"/>
    <property type="project" value="UniProtKB-UniRule"/>
</dbReference>
<comment type="function">
    <text evidence="2">Functions as a ribosomal silencing factor. Interacts with ribosomal protein uL14 (rplN), blocking formation of intersubunit bridge B8. Prevents association of the 30S and 50S ribosomal subunits and the formation of functional ribosomes, thus repressing translation.</text>
</comment>
<dbReference type="EMBL" id="MLCB01000156">
    <property type="protein sequence ID" value="OJI93117.1"/>
    <property type="molecule type" value="Genomic_DNA"/>
</dbReference>
<keyword evidence="2" id="KW-0810">Translation regulation</keyword>
<dbReference type="NCBIfam" id="TIGR00090">
    <property type="entry name" value="rsfS_iojap_ybeB"/>
    <property type="match status" value="1"/>
</dbReference>
<proteinExistence type="inferred from homology"/>
<reference evidence="4 5" key="1">
    <citation type="submission" date="2016-10" db="EMBL/GenBank/DDBJ databases">
        <title>Genome sequence of Planktotalea frisia SH6-1.</title>
        <authorList>
            <person name="Poehlein A."/>
            <person name="Bakenhus I."/>
            <person name="Voget S."/>
            <person name="Brinkhoff T."/>
            <person name="Simon M."/>
        </authorList>
    </citation>
    <scope>NUCLEOTIDE SEQUENCE [LARGE SCALE GENOMIC DNA]</scope>
    <source>
        <strain evidence="4 5">SH6-1</strain>
    </source>
</reference>
<dbReference type="SUPFAM" id="SSF81301">
    <property type="entry name" value="Nucleotidyltransferase"/>
    <property type="match status" value="1"/>
</dbReference>
<keyword evidence="3" id="KW-0472">Membrane</keyword>
<dbReference type="Pfam" id="PF02410">
    <property type="entry name" value="RsfS"/>
    <property type="match status" value="1"/>
</dbReference>
<keyword evidence="5" id="KW-1185">Reference proteome</keyword>
<dbReference type="PANTHER" id="PTHR21043:SF0">
    <property type="entry name" value="MITOCHONDRIAL ASSEMBLY OF RIBOSOMAL LARGE SUBUNIT PROTEIN 1"/>
    <property type="match status" value="1"/>
</dbReference>
<dbReference type="HAMAP" id="MF_01477">
    <property type="entry name" value="Iojap_RsfS"/>
    <property type="match status" value="1"/>
</dbReference>
<accession>A0A1L9NV15</accession>
<evidence type="ECO:0000256" key="1">
    <source>
        <dbReference type="ARBA" id="ARBA00010574"/>
    </source>
</evidence>
<dbReference type="AlphaFoldDB" id="A0A1L9NV15"/>
<dbReference type="GO" id="GO:0090071">
    <property type="term" value="P:negative regulation of ribosome biogenesis"/>
    <property type="evidence" value="ECO:0007669"/>
    <property type="project" value="UniProtKB-UniRule"/>
</dbReference>
<evidence type="ECO:0000313" key="5">
    <source>
        <dbReference type="Proteomes" id="UP000184514"/>
    </source>
</evidence>
<keyword evidence="2" id="KW-0678">Repressor</keyword>
<comment type="subcellular location">
    <subcellularLocation>
        <location evidence="2">Cytoplasm</location>
    </subcellularLocation>
</comment>
<keyword evidence="2" id="KW-0963">Cytoplasm</keyword>
<dbReference type="GO" id="GO:0043023">
    <property type="term" value="F:ribosomal large subunit binding"/>
    <property type="evidence" value="ECO:0007669"/>
    <property type="project" value="TreeGrafter"/>
</dbReference>
<comment type="caution">
    <text evidence="4">The sequence shown here is derived from an EMBL/GenBank/DDBJ whole genome shotgun (WGS) entry which is preliminary data.</text>
</comment>
<dbReference type="Proteomes" id="UP000184514">
    <property type="component" value="Unassembled WGS sequence"/>
</dbReference>
<comment type="similarity">
    <text evidence="1 2">Belongs to the Iojap/RsfS family.</text>
</comment>
<gene>
    <name evidence="2 4" type="primary">rsfS</name>
    <name evidence="4" type="ORF">PFRI_26960</name>
</gene>
<dbReference type="GO" id="GO:0005737">
    <property type="term" value="C:cytoplasm"/>
    <property type="evidence" value="ECO:0007669"/>
    <property type="project" value="UniProtKB-SubCell"/>
</dbReference>
<name>A0A1L9NV15_9RHOB</name>
<keyword evidence="3" id="KW-1133">Transmembrane helix</keyword>
<dbReference type="Gene3D" id="3.30.460.10">
    <property type="entry name" value="Beta Polymerase, domain 2"/>
    <property type="match status" value="1"/>
</dbReference>
<comment type="subunit">
    <text evidence="2">Interacts with ribosomal protein uL14 (rplN).</text>
</comment>
<feature type="transmembrane region" description="Helical" evidence="3">
    <location>
        <begin position="6"/>
        <end position="24"/>
    </location>
</feature>
<evidence type="ECO:0000256" key="2">
    <source>
        <dbReference type="HAMAP-Rule" id="MF_01477"/>
    </source>
</evidence>
<dbReference type="PANTHER" id="PTHR21043">
    <property type="entry name" value="IOJAP SUPERFAMILY ORTHOLOG"/>
    <property type="match status" value="1"/>
</dbReference>
<dbReference type="GO" id="GO:0017148">
    <property type="term" value="P:negative regulation of translation"/>
    <property type="evidence" value="ECO:0007669"/>
    <property type="project" value="UniProtKB-UniRule"/>
</dbReference>
<dbReference type="InterPro" id="IPR004394">
    <property type="entry name" value="Iojap/RsfS/C7orf30"/>
</dbReference>
<dbReference type="STRING" id="696762.PFRI_26960"/>
<keyword evidence="3" id="KW-0812">Transmembrane</keyword>